<evidence type="ECO:0000313" key="2">
    <source>
        <dbReference type="Proteomes" id="UP001060584"/>
    </source>
</evidence>
<sequence length="139" mass="16190">MRITSQTRTLDQYRATFFTKALRQLASKVGFDLLTAPAHIQRIFEDARRVRDYRYWEHANATIFRLEFRALVPRQEGSVFVAQVDAVHLFHVLDALDTRGMSQKQELELLVEHAEKVIDNMIRYGLRKTTEAIVAAELK</sequence>
<gene>
    <name evidence="1" type="ORF">10RS306A_gene4586</name>
</gene>
<proteinExistence type="predicted"/>
<evidence type="ECO:0000313" key="1">
    <source>
        <dbReference type="EMBL" id="UXQ84866.1"/>
    </source>
</evidence>
<keyword evidence="2" id="KW-1185">Reference proteome</keyword>
<dbReference type="EMBL" id="OP313111">
    <property type="protein sequence ID" value="UXQ84866.1"/>
    <property type="molecule type" value="Genomic_DNA"/>
</dbReference>
<organism evidence="1 2">
    <name type="scientific">Ralstonia phage 10RS306A</name>
    <dbReference type="NCBI Taxonomy" id="2968818"/>
    <lineage>
        <taxon>Viruses</taxon>
        <taxon>Duplodnaviria</taxon>
        <taxon>Heunggongvirae</taxon>
        <taxon>Uroviricota</taxon>
        <taxon>Caudoviricetes</taxon>
        <taxon>Autographivirales</taxon>
        <taxon>Autotranscriptaviridae</taxon>
        <taxon>Serkorvirus</taxon>
        <taxon>Serkorvirus 10RS306A</taxon>
    </lineage>
</organism>
<protein>
    <submittedName>
        <fullName evidence="1">Uncharacterized protein</fullName>
    </submittedName>
</protein>
<reference evidence="1 2" key="1">
    <citation type="submission" date="2022-08" db="EMBL/GenBank/DDBJ databases">
        <authorList>
            <person name="Chen G.D."/>
        </authorList>
    </citation>
    <scope>NUCLEOTIDE SEQUENCE [LARGE SCALE GENOMIC DNA]</scope>
</reference>
<dbReference type="Proteomes" id="UP001060584">
    <property type="component" value="Segment"/>
</dbReference>
<accession>A0A977TFB3</accession>
<name>A0A977TFB3_9CAUD</name>